<gene>
    <name evidence="8" type="ORF">JVT61DRAFT_8914</name>
</gene>
<keyword evidence="5 6" id="KW-0408">Iron</keyword>
<dbReference type="GO" id="GO:0005506">
    <property type="term" value="F:iron ion binding"/>
    <property type="evidence" value="ECO:0007669"/>
    <property type="project" value="InterPro"/>
</dbReference>
<sequence length="146" mass="16635">MVRKAMKDVTFPDGVVIPKGAFVAMATHPMHFDDEVYDNAGSFDPFRFANMRTEDSDDAKHQFHVASSDYLVFGYGRHACPARFFAASMLNTMLAHFVISYDVKLERNATQRSQNLQIGTSIMANPTARIMIRRVPRTSLYRAFQY</sequence>
<evidence type="ECO:0000256" key="5">
    <source>
        <dbReference type="ARBA" id="ARBA00023004"/>
    </source>
</evidence>
<dbReference type="InterPro" id="IPR002403">
    <property type="entry name" value="Cyt_P450_E_grp-IV"/>
</dbReference>
<protein>
    <submittedName>
        <fullName evidence="8">Cytochrome P450</fullName>
    </submittedName>
</protein>
<dbReference type="GO" id="GO:0004497">
    <property type="term" value="F:monooxygenase activity"/>
    <property type="evidence" value="ECO:0007669"/>
    <property type="project" value="UniProtKB-KW"/>
</dbReference>
<evidence type="ECO:0000256" key="7">
    <source>
        <dbReference type="RuleBase" id="RU000461"/>
    </source>
</evidence>
<dbReference type="InterPro" id="IPR036396">
    <property type="entry name" value="Cyt_P450_sf"/>
</dbReference>
<dbReference type="GO" id="GO:0020037">
    <property type="term" value="F:heme binding"/>
    <property type="evidence" value="ECO:0007669"/>
    <property type="project" value="InterPro"/>
</dbReference>
<accession>A0A8I2YH15</accession>
<dbReference type="Pfam" id="PF00067">
    <property type="entry name" value="p450"/>
    <property type="match status" value="1"/>
</dbReference>
<keyword evidence="6 7" id="KW-0349">Heme</keyword>
<proteinExistence type="inferred from homology"/>
<reference evidence="8" key="1">
    <citation type="submission" date="2021-03" db="EMBL/GenBank/DDBJ databases">
        <title>Evolutionary innovations through gain and loss of genes in the ectomycorrhizal Boletales.</title>
        <authorList>
            <person name="Wu G."/>
            <person name="Miyauchi S."/>
            <person name="Morin E."/>
            <person name="Yang Z.-L."/>
            <person name="Xu J."/>
            <person name="Martin F.M."/>
        </authorList>
    </citation>
    <scope>NUCLEOTIDE SEQUENCE</scope>
    <source>
        <strain evidence="8">BR01</strain>
    </source>
</reference>
<dbReference type="AlphaFoldDB" id="A0A8I2YH15"/>
<dbReference type="SUPFAM" id="SSF48264">
    <property type="entry name" value="Cytochrome P450"/>
    <property type="match status" value="1"/>
</dbReference>
<keyword evidence="7" id="KW-0503">Monooxygenase</keyword>
<dbReference type="OrthoDB" id="1844152at2759"/>
<name>A0A8I2YH15_9AGAM</name>
<evidence type="ECO:0000256" key="2">
    <source>
        <dbReference type="ARBA" id="ARBA00010617"/>
    </source>
</evidence>
<dbReference type="PANTHER" id="PTHR46206">
    <property type="entry name" value="CYTOCHROME P450"/>
    <property type="match status" value="1"/>
</dbReference>
<evidence type="ECO:0000256" key="4">
    <source>
        <dbReference type="ARBA" id="ARBA00023002"/>
    </source>
</evidence>
<dbReference type="PROSITE" id="PS00086">
    <property type="entry name" value="CYTOCHROME_P450"/>
    <property type="match status" value="1"/>
</dbReference>
<dbReference type="PRINTS" id="PR00465">
    <property type="entry name" value="EP450IV"/>
</dbReference>
<dbReference type="EMBL" id="JAGFBS010000031">
    <property type="protein sequence ID" value="KAG6371906.1"/>
    <property type="molecule type" value="Genomic_DNA"/>
</dbReference>
<dbReference type="InterPro" id="IPR001128">
    <property type="entry name" value="Cyt_P450"/>
</dbReference>
<keyword evidence="9" id="KW-1185">Reference proteome</keyword>
<feature type="binding site" description="axial binding residue" evidence="6">
    <location>
        <position position="80"/>
    </location>
    <ligand>
        <name>heme</name>
        <dbReference type="ChEBI" id="CHEBI:30413"/>
    </ligand>
    <ligandPart>
        <name>Fe</name>
        <dbReference type="ChEBI" id="CHEBI:18248"/>
    </ligandPart>
</feature>
<comment type="similarity">
    <text evidence="2 7">Belongs to the cytochrome P450 family.</text>
</comment>
<evidence type="ECO:0000313" key="9">
    <source>
        <dbReference type="Proteomes" id="UP000683000"/>
    </source>
</evidence>
<dbReference type="GO" id="GO:0016705">
    <property type="term" value="F:oxidoreductase activity, acting on paired donors, with incorporation or reduction of molecular oxygen"/>
    <property type="evidence" value="ECO:0007669"/>
    <property type="project" value="InterPro"/>
</dbReference>
<keyword evidence="4 7" id="KW-0560">Oxidoreductase</keyword>
<comment type="caution">
    <text evidence="8">The sequence shown here is derived from an EMBL/GenBank/DDBJ whole genome shotgun (WGS) entry which is preliminary data.</text>
</comment>
<dbReference type="InterPro" id="IPR017972">
    <property type="entry name" value="Cyt_P450_CS"/>
</dbReference>
<dbReference type="Proteomes" id="UP000683000">
    <property type="component" value="Unassembled WGS sequence"/>
</dbReference>
<evidence type="ECO:0000313" key="8">
    <source>
        <dbReference type="EMBL" id="KAG6371906.1"/>
    </source>
</evidence>
<organism evidence="8 9">
    <name type="scientific">Boletus reticuloceps</name>
    <dbReference type="NCBI Taxonomy" id="495285"/>
    <lineage>
        <taxon>Eukaryota</taxon>
        <taxon>Fungi</taxon>
        <taxon>Dikarya</taxon>
        <taxon>Basidiomycota</taxon>
        <taxon>Agaricomycotina</taxon>
        <taxon>Agaricomycetes</taxon>
        <taxon>Agaricomycetidae</taxon>
        <taxon>Boletales</taxon>
        <taxon>Boletineae</taxon>
        <taxon>Boletaceae</taxon>
        <taxon>Boletoideae</taxon>
        <taxon>Boletus</taxon>
    </lineage>
</organism>
<keyword evidence="3 6" id="KW-0479">Metal-binding</keyword>
<evidence type="ECO:0000256" key="1">
    <source>
        <dbReference type="ARBA" id="ARBA00001971"/>
    </source>
</evidence>
<evidence type="ECO:0000256" key="3">
    <source>
        <dbReference type="ARBA" id="ARBA00022723"/>
    </source>
</evidence>
<comment type="cofactor">
    <cofactor evidence="1 6">
        <name>heme</name>
        <dbReference type="ChEBI" id="CHEBI:30413"/>
    </cofactor>
</comment>
<evidence type="ECO:0000256" key="6">
    <source>
        <dbReference type="PIRSR" id="PIRSR602403-1"/>
    </source>
</evidence>
<dbReference type="Gene3D" id="1.10.630.10">
    <property type="entry name" value="Cytochrome P450"/>
    <property type="match status" value="1"/>
</dbReference>